<evidence type="ECO:0000256" key="1">
    <source>
        <dbReference type="SAM" id="MobiDB-lite"/>
    </source>
</evidence>
<dbReference type="InterPro" id="IPR000228">
    <property type="entry name" value="RNA3'_term_phos_cyc"/>
</dbReference>
<dbReference type="InterPro" id="IPR023797">
    <property type="entry name" value="RNA3'_phos_cyclase_dom"/>
</dbReference>
<dbReference type="Pfam" id="PF01137">
    <property type="entry name" value="RTC"/>
    <property type="match status" value="1"/>
</dbReference>
<dbReference type="PANTHER" id="PTHR11096:SF0">
    <property type="entry name" value="RNA 3'-TERMINAL PHOSPHATE CYCLASE"/>
    <property type="match status" value="1"/>
</dbReference>
<dbReference type="GO" id="GO:0006396">
    <property type="term" value="P:RNA processing"/>
    <property type="evidence" value="ECO:0007669"/>
    <property type="project" value="InterPro"/>
</dbReference>
<gene>
    <name evidence="4" type="ORF">IV203_019317</name>
</gene>
<dbReference type="GO" id="GO:0005634">
    <property type="term" value="C:nucleus"/>
    <property type="evidence" value="ECO:0007669"/>
    <property type="project" value="TreeGrafter"/>
</dbReference>
<keyword evidence="5" id="KW-1185">Reference proteome</keyword>
<evidence type="ECO:0000313" key="4">
    <source>
        <dbReference type="EMBL" id="KAG7370747.1"/>
    </source>
</evidence>
<proteinExistence type="predicted"/>
<dbReference type="Pfam" id="PF05189">
    <property type="entry name" value="RTC_insert"/>
    <property type="match status" value="1"/>
</dbReference>
<evidence type="ECO:0000259" key="2">
    <source>
        <dbReference type="Pfam" id="PF01137"/>
    </source>
</evidence>
<dbReference type="GO" id="GO:0003963">
    <property type="term" value="F:RNA-3'-phosphate cyclase activity"/>
    <property type="evidence" value="ECO:0007669"/>
    <property type="project" value="TreeGrafter"/>
</dbReference>
<dbReference type="Proteomes" id="UP000693970">
    <property type="component" value="Unassembled WGS sequence"/>
</dbReference>
<feature type="region of interest" description="Disordered" evidence="1">
    <location>
        <begin position="435"/>
        <end position="461"/>
    </location>
</feature>
<evidence type="ECO:0000259" key="3">
    <source>
        <dbReference type="Pfam" id="PF05189"/>
    </source>
</evidence>
<feature type="compositionally biased region" description="Basic and acidic residues" evidence="1">
    <location>
        <begin position="441"/>
        <end position="459"/>
    </location>
</feature>
<evidence type="ECO:0000313" key="5">
    <source>
        <dbReference type="Proteomes" id="UP000693970"/>
    </source>
</evidence>
<organism evidence="4 5">
    <name type="scientific">Nitzschia inconspicua</name>
    <dbReference type="NCBI Taxonomy" id="303405"/>
    <lineage>
        <taxon>Eukaryota</taxon>
        <taxon>Sar</taxon>
        <taxon>Stramenopiles</taxon>
        <taxon>Ochrophyta</taxon>
        <taxon>Bacillariophyta</taxon>
        <taxon>Bacillariophyceae</taxon>
        <taxon>Bacillariophycidae</taxon>
        <taxon>Bacillariales</taxon>
        <taxon>Bacillariaceae</taxon>
        <taxon>Nitzschia</taxon>
    </lineage>
</organism>
<dbReference type="AlphaFoldDB" id="A0A9K3LYY6"/>
<dbReference type="InterPro" id="IPR013791">
    <property type="entry name" value="RNA3'-term_phos_cycl_insert"/>
</dbReference>
<feature type="domain" description="RNA 3'-terminal phosphate cyclase" evidence="2">
    <location>
        <begin position="54"/>
        <end position="419"/>
    </location>
</feature>
<reference evidence="4" key="2">
    <citation type="submission" date="2021-04" db="EMBL/GenBank/DDBJ databases">
        <authorList>
            <person name="Podell S."/>
        </authorList>
    </citation>
    <scope>NUCLEOTIDE SEQUENCE</scope>
    <source>
        <strain evidence="4">Hildebrandi</strain>
    </source>
</reference>
<dbReference type="PANTHER" id="PTHR11096">
    <property type="entry name" value="RNA 3' TERMINAL PHOSPHATE CYCLASE"/>
    <property type="match status" value="1"/>
</dbReference>
<sequence>MKWWQPCLAAKKRQNTIKNTNLTLSIADRRLICTMSVATKRGNDQSIRTIDGSYGEGGGQLIRNACAYASILQQNICLTNIREGRKPKPGLRPQHLVGLQILAEACGGKVASAQVSNTGKLEEKAVAVGANKALFLGAPCLKEDPNNERKKRKRSYFEIVGDTQTAGSVCLLLQAVLPFALFSNQQAEYKLILKGGTNATMAPPIDYFERVFLPTLLKQTNLPENCIQANVITRGFYPKGGGHVEVTVRPPVYNNDSGIPWTLSSIQLTERGVITEIVIRAFAAGTLHASVAKRLATVAKTQLENNFATSNTKIIISTDLSYYPNAVGGGCGLLLVAKTSNGHLLGASGIGSPKVPLEDTARQATAEMIDILRSGACVDDYLQDQLVLYMALAQGTSEVITDGVTLHTRTAIWVAELLCKGARFEVTKLDEDFDNVNGQSDDAKESVPKKRGDSHRDGKIPGLHMIRCNGMGFVP</sequence>
<dbReference type="OrthoDB" id="413993at2759"/>
<reference evidence="4" key="1">
    <citation type="journal article" date="2021" name="Sci. Rep.">
        <title>Diploid genomic architecture of Nitzschia inconspicua, an elite biomass production diatom.</title>
        <authorList>
            <person name="Oliver A."/>
            <person name="Podell S."/>
            <person name="Pinowska A."/>
            <person name="Traller J.C."/>
            <person name="Smith S.R."/>
            <person name="McClure R."/>
            <person name="Beliaev A."/>
            <person name="Bohutskyi P."/>
            <person name="Hill E.A."/>
            <person name="Rabines A."/>
            <person name="Zheng H."/>
            <person name="Allen L.Z."/>
            <person name="Kuo A."/>
            <person name="Grigoriev I.V."/>
            <person name="Allen A.E."/>
            <person name="Hazlebeck D."/>
            <person name="Allen E.E."/>
        </authorList>
    </citation>
    <scope>NUCLEOTIDE SEQUENCE</scope>
    <source>
        <strain evidence="4">Hildebrandi</strain>
    </source>
</reference>
<feature type="domain" description="RNA 3'-terminal phosphate cyclase insert" evidence="3">
    <location>
        <begin position="269"/>
        <end position="370"/>
    </location>
</feature>
<accession>A0A9K3LYY6</accession>
<name>A0A9K3LYY6_9STRA</name>
<comment type="caution">
    <text evidence="4">The sequence shown here is derived from an EMBL/GenBank/DDBJ whole genome shotgun (WGS) entry which is preliminary data.</text>
</comment>
<dbReference type="PROSITE" id="PS01287">
    <property type="entry name" value="RTC"/>
    <property type="match status" value="1"/>
</dbReference>
<dbReference type="EMBL" id="JAGRRH010000004">
    <property type="protein sequence ID" value="KAG7370747.1"/>
    <property type="molecule type" value="Genomic_DNA"/>
</dbReference>
<protein>
    <submittedName>
        <fullName evidence="4">RNA 3'-phosphate cyclase</fullName>
    </submittedName>
</protein>
<dbReference type="InterPro" id="IPR020719">
    <property type="entry name" value="RNA3'_term_phos_cycl-like_CS"/>
</dbReference>